<feature type="chain" id="PRO_5038945157" evidence="2">
    <location>
        <begin position="23"/>
        <end position="287"/>
    </location>
</feature>
<keyword evidence="1 2" id="KW-0732">Signal</keyword>
<gene>
    <name evidence="4" type="ORF">SAMN02745221_02113</name>
</gene>
<evidence type="ECO:0000256" key="1">
    <source>
        <dbReference type="ARBA" id="ARBA00022729"/>
    </source>
</evidence>
<feature type="signal peptide" evidence="2">
    <location>
        <begin position="1"/>
        <end position="22"/>
    </location>
</feature>
<name>A0A1M5RWB8_9FIRM</name>
<dbReference type="Proteomes" id="UP000242329">
    <property type="component" value="Unassembled WGS sequence"/>
</dbReference>
<dbReference type="EMBL" id="FQWY01000059">
    <property type="protein sequence ID" value="SHH30093.1"/>
    <property type="molecule type" value="Genomic_DNA"/>
</dbReference>
<dbReference type="RefSeq" id="WP_073093492.1">
    <property type="nucleotide sequence ID" value="NZ_FQWY01000059.1"/>
</dbReference>
<proteinExistence type="predicted"/>
<sequence length="287" mass="31516">MKAKKISSLILSLMLCFLSWDAALGAVYEDNFIPACKPGSILTERGIKYYRVKAGDTLWDIAMRSGVDVKIIMAVNNMDEKSILAVGQVISIPYTNTRVHVIKPGETMWDIARRYDISLDALIKANPGKNPQLLKIGDSLKIPDDSLGSSVVLQEQPSRSVSFRSLSYAWPLVGTITSAYGWRQSGFHHGIDIAGSRGEPIRAAADGTVVFSGYKPVYGKMVVLRHADGRETVYAHAHSLKVSEGEKVKKGQIIATVGTTGRTTGPHVHFEVREEGKTVNPLKFLRY</sequence>
<dbReference type="CDD" id="cd00118">
    <property type="entry name" value="LysM"/>
    <property type="match status" value="2"/>
</dbReference>
<keyword evidence="5" id="KW-1185">Reference proteome</keyword>
<dbReference type="InterPro" id="IPR011055">
    <property type="entry name" value="Dup_hybrid_motif"/>
</dbReference>
<evidence type="ECO:0000313" key="5">
    <source>
        <dbReference type="Proteomes" id="UP000242329"/>
    </source>
</evidence>
<keyword evidence="4" id="KW-0378">Hydrolase</keyword>
<evidence type="ECO:0000259" key="3">
    <source>
        <dbReference type="PROSITE" id="PS51782"/>
    </source>
</evidence>
<evidence type="ECO:0000313" key="4">
    <source>
        <dbReference type="EMBL" id="SHH30093.1"/>
    </source>
</evidence>
<dbReference type="GO" id="GO:0004222">
    <property type="term" value="F:metalloendopeptidase activity"/>
    <property type="evidence" value="ECO:0007669"/>
    <property type="project" value="TreeGrafter"/>
</dbReference>
<dbReference type="Gene3D" id="2.70.70.10">
    <property type="entry name" value="Glucose Permease (Domain IIA)"/>
    <property type="match status" value="1"/>
</dbReference>
<feature type="domain" description="LysM" evidence="3">
    <location>
        <begin position="98"/>
        <end position="142"/>
    </location>
</feature>
<evidence type="ECO:0000256" key="2">
    <source>
        <dbReference type="SAM" id="SignalP"/>
    </source>
</evidence>
<feature type="domain" description="LysM" evidence="3">
    <location>
        <begin position="48"/>
        <end position="92"/>
    </location>
</feature>
<dbReference type="Gene3D" id="3.10.350.10">
    <property type="entry name" value="LysM domain"/>
    <property type="match status" value="2"/>
</dbReference>
<dbReference type="InterPro" id="IPR050570">
    <property type="entry name" value="Cell_wall_metabolism_enzyme"/>
</dbReference>
<dbReference type="AlphaFoldDB" id="A0A1M5RWB8"/>
<dbReference type="SMART" id="SM00257">
    <property type="entry name" value="LysM"/>
    <property type="match status" value="2"/>
</dbReference>
<dbReference type="STRING" id="1123382.SAMN02745221_02113"/>
<dbReference type="InterPro" id="IPR036779">
    <property type="entry name" value="LysM_dom_sf"/>
</dbReference>
<protein>
    <submittedName>
        <fullName evidence="4">Murein DD-endopeptidase MepM and murein hydrolase activator NlpD, contain LysM domain</fullName>
    </submittedName>
</protein>
<dbReference type="PROSITE" id="PS51782">
    <property type="entry name" value="LYSM"/>
    <property type="match status" value="2"/>
</dbReference>
<dbReference type="InterPro" id="IPR018392">
    <property type="entry name" value="LysM"/>
</dbReference>
<accession>A0A1M5RWB8</accession>
<dbReference type="Pfam" id="PF01476">
    <property type="entry name" value="LysM"/>
    <property type="match status" value="2"/>
</dbReference>
<reference evidence="5" key="1">
    <citation type="submission" date="2016-11" db="EMBL/GenBank/DDBJ databases">
        <authorList>
            <person name="Varghese N."/>
            <person name="Submissions S."/>
        </authorList>
    </citation>
    <scope>NUCLEOTIDE SEQUENCE [LARGE SCALE GENOMIC DNA]</scope>
    <source>
        <strain evidence="5">DSM 11003</strain>
    </source>
</reference>
<dbReference type="SUPFAM" id="SSF51261">
    <property type="entry name" value="Duplicated hybrid motif"/>
    <property type="match status" value="1"/>
</dbReference>
<organism evidence="4 5">
    <name type="scientific">Thermosyntropha lipolytica DSM 11003</name>
    <dbReference type="NCBI Taxonomy" id="1123382"/>
    <lineage>
        <taxon>Bacteria</taxon>
        <taxon>Bacillati</taxon>
        <taxon>Bacillota</taxon>
        <taxon>Clostridia</taxon>
        <taxon>Eubacteriales</taxon>
        <taxon>Syntrophomonadaceae</taxon>
        <taxon>Thermosyntropha</taxon>
    </lineage>
</organism>
<dbReference type="PANTHER" id="PTHR21666">
    <property type="entry name" value="PEPTIDASE-RELATED"/>
    <property type="match status" value="1"/>
</dbReference>
<dbReference type="InterPro" id="IPR016047">
    <property type="entry name" value="M23ase_b-sheet_dom"/>
</dbReference>
<dbReference type="CDD" id="cd12797">
    <property type="entry name" value="M23_peptidase"/>
    <property type="match status" value="1"/>
</dbReference>
<dbReference type="OrthoDB" id="9814460at2"/>
<dbReference type="PANTHER" id="PTHR21666:SF289">
    <property type="entry name" value="L-ALA--D-GLU ENDOPEPTIDASE"/>
    <property type="match status" value="1"/>
</dbReference>
<dbReference type="Pfam" id="PF01551">
    <property type="entry name" value="Peptidase_M23"/>
    <property type="match status" value="1"/>
</dbReference>